<keyword evidence="8" id="KW-0812">Transmembrane</keyword>
<evidence type="ECO:0000256" key="3">
    <source>
        <dbReference type="ARBA" id="ARBA00022723"/>
    </source>
</evidence>
<keyword evidence="1" id="KW-0813">Transport</keyword>
<feature type="domain" description="Cytochrome c" evidence="9">
    <location>
        <begin position="652"/>
        <end position="744"/>
    </location>
</feature>
<dbReference type="PANTHER" id="PTHR37823:SF1">
    <property type="entry name" value="CYTOCHROME C-553-LIKE"/>
    <property type="match status" value="1"/>
</dbReference>
<keyword evidence="2 6" id="KW-0349">Heme</keyword>
<evidence type="ECO:0000256" key="8">
    <source>
        <dbReference type="SAM" id="Phobius"/>
    </source>
</evidence>
<name>A0A0P1MK84_9BACT</name>
<keyword evidence="4" id="KW-0249">Electron transport</keyword>
<organism evidence="10 11">
    <name type="scientific">Candidatus Chryseopegocella kryptomonas</name>
    <dbReference type="NCBI Taxonomy" id="1633643"/>
    <lineage>
        <taxon>Bacteria</taxon>
        <taxon>Pseudomonadati</taxon>
        <taxon>Candidatus Kryptoniota</taxon>
        <taxon>Candidatus Chryseopegocella</taxon>
    </lineage>
</organism>
<keyword evidence="8" id="KW-0472">Membrane</keyword>
<proteinExistence type="predicted"/>
<evidence type="ECO:0000313" key="10">
    <source>
        <dbReference type="EMBL" id="CUS95844.1"/>
    </source>
</evidence>
<feature type="domain" description="Cytochrome c" evidence="9">
    <location>
        <begin position="431"/>
        <end position="520"/>
    </location>
</feature>
<dbReference type="InterPro" id="IPR009056">
    <property type="entry name" value="Cyt_c-like_dom"/>
</dbReference>
<evidence type="ECO:0000256" key="2">
    <source>
        <dbReference type="ARBA" id="ARBA00022617"/>
    </source>
</evidence>
<dbReference type="GO" id="GO:0009055">
    <property type="term" value="F:electron transfer activity"/>
    <property type="evidence" value="ECO:0007669"/>
    <property type="project" value="InterPro"/>
</dbReference>
<evidence type="ECO:0000256" key="6">
    <source>
        <dbReference type="PROSITE-ProRule" id="PRU00433"/>
    </source>
</evidence>
<keyword evidence="5 6" id="KW-0408">Iron</keyword>
<feature type="domain" description="Cytochrome c" evidence="9">
    <location>
        <begin position="332"/>
        <end position="414"/>
    </location>
</feature>
<dbReference type="AlphaFoldDB" id="A0A0P1MK84"/>
<dbReference type="Gene3D" id="1.10.287.1490">
    <property type="match status" value="1"/>
</dbReference>
<keyword evidence="7" id="KW-0175">Coiled coil</keyword>
<dbReference type="RefSeq" id="WP_092346535.1">
    <property type="nucleotide sequence ID" value="NZ_CZVW01000001.1"/>
</dbReference>
<dbReference type="PROSITE" id="PS51007">
    <property type="entry name" value="CYTC"/>
    <property type="match status" value="5"/>
</dbReference>
<evidence type="ECO:0000256" key="1">
    <source>
        <dbReference type="ARBA" id="ARBA00022448"/>
    </source>
</evidence>
<evidence type="ECO:0000256" key="7">
    <source>
        <dbReference type="SAM" id="Coils"/>
    </source>
</evidence>
<keyword evidence="8" id="KW-1133">Transmembrane helix</keyword>
<feature type="domain" description="Cytochrome c" evidence="9">
    <location>
        <begin position="535"/>
        <end position="635"/>
    </location>
</feature>
<sequence>MIFTWLKKRKEIPVEQRRYDKIYLALASILFLATLWAVIDEVSIRRPWKEYQRKFYQLKLAKLDSLYKIALSNFDSTRYKELTEELQKAREALKSDEYKNALADYKRYEKELADLTREFQFAKSRSDEYYYFYQRAKLDNEDEKEVKKWWDKVQREESLMKEFNAKIEDLTRKKDSAWAIVKRYKARVDDAEHELNKLLDEINKIKDRIQKTKEAQIKIVQVILPEFERTNFGTLKSRVDRCQTCHLGWNDSLFVDAPQPFRTHPNLELLAKHNPETFGCTPCHRGQGPALTEGYAHGDKDKHWEWPILKKENIEAGCNDCHFNEINLKWAPKLTMGKHILIESGCYGCHGVDGYNDFPKVGPSLNNLLVKTYPGWIYRWVLNPREYLPHGRMPNFKLTPEEAEAITAYLVKIGQDSAKNWQYQFKYTGGGNPARGKELVENIGCLGCHAIGDNKVVRETRGLNYDIAPELTKIGSKVNPQWLYDWLKNPRHYLPNTKMPSLRLTDQEASDIVAYLMTLKDTVDYASIKINYTNEKAEQGLRLIKSYGCYGCHEIKGTERETKVSVDISDFARKNIEQLDFGYKEYLPKDRLVWLAEKLRDPRGYSTERIQLKMPQFNFTDKEIDALVTLIASFKKNEVGPKYVQTFDRKRKEINEGRRLTLWYNCVNCHQIEEQGGYIHPMIEDPGLRPPLLTIEGAKVQEPWLYEFLKNPSTIRPWFKLRMPTFQFTDDEITSLIKYFLGLSNQEFKVRSYDVPLEKKYVQAGKELFDKLQCLKCHTVGSGLSASMLAPNLELAPKRLKPEWVIDWLRDPQAIQPGTNMPTFFYEGTSPIPDVLDGNANEQIRALRDYIWTFARKGGTSLVMNR</sequence>
<dbReference type="SUPFAM" id="SSF48695">
    <property type="entry name" value="Multiheme cytochromes"/>
    <property type="match status" value="1"/>
</dbReference>
<keyword evidence="11" id="KW-1185">Reference proteome</keyword>
<dbReference type="PANTHER" id="PTHR37823">
    <property type="entry name" value="CYTOCHROME C-553-LIKE"/>
    <property type="match status" value="1"/>
</dbReference>
<dbReference type="InterPro" id="IPR036280">
    <property type="entry name" value="Multihaem_cyt_sf"/>
</dbReference>
<keyword evidence="3 6" id="KW-0479">Metal-binding</keyword>
<dbReference type="Gene3D" id="1.10.760.10">
    <property type="entry name" value="Cytochrome c-like domain"/>
    <property type="match status" value="5"/>
</dbReference>
<dbReference type="SUPFAM" id="SSF46626">
    <property type="entry name" value="Cytochrome c"/>
    <property type="match status" value="5"/>
</dbReference>
<evidence type="ECO:0000256" key="4">
    <source>
        <dbReference type="ARBA" id="ARBA00022982"/>
    </source>
</evidence>
<dbReference type="GO" id="GO:0046872">
    <property type="term" value="F:metal ion binding"/>
    <property type="evidence" value="ECO:0007669"/>
    <property type="project" value="UniProtKB-KW"/>
</dbReference>
<feature type="coiled-coil region" evidence="7">
    <location>
        <begin position="153"/>
        <end position="215"/>
    </location>
</feature>
<dbReference type="GO" id="GO:0020037">
    <property type="term" value="F:heme binding"/>
    <property type="evidence" value="ECO:0007669"/>
    <property type="project" value="InterPro"/>
</dbReference>
<dbReference type="EMBL" id="CZVW01000001">
    <property type="protein sequence ID" value="CUS95844.1"/>
    <property type="molecule type" value="Genomic_DNA"/>
</dbReference>
<feature type="domain" description="Cytochrome c" evidence="9">
    <location>
        <begin position="760"/>
        <end position="855"/>
    </location>
</feature>
<accession>A0A0P1MK84</accession>
<protein>
    <submittedName>
        <fullName evidence="10">Cytochrome c</fullName>
    </submittedName>
</protein>
<reference evidence="11" key="1">
    <citation type="submission" date="2015-11" db="EMBL/GenBank/DDBJ databases">
        <authorList>
            <person name="Varghese N."/>
        </authorList>
    </citation>
    <scope>NUCLEOTIDE SEQUENCE [LARGE SCALE GENOMIC DNA]</scope>
    <source>
        <strain evidence="11">JGI-23</strain>
    </source>
</reference>
<evidence type="ECO:0000313" key="11">
    <source>
        <dbReference type="Proteomes" id="UP000199197"/>
    </source>
</evidence>
<dbReference type="InterPro" id="IPR051811">
    <property type="entry name" value="Cytochrome_c550/c551-like"/>
</dbReference>
<feature type="coiled-coil region" evidence="7">
    <location>
        <begin position="79"/>
        <end position="125"/>
    </location>
</feature>
<feature type="transmembrane region" description="Helical" evidence="8">
    <location>
        <begin position="21"/>
        <end position="39"/>
    </location>
</feature>
<dbReference type="OrthoDB" id="9804649at2"/>
<dbReference type="Proteomes" id="UP000199197">
    <property type="component" value="Unassembled WGS sequence"/>
</dbReference>
<evidence type="ECO:0000259" key="9">
    <source>
        <dbReference type="PROSITE" id="PS51007"/>
    </source>
</evidence>
<evidence type="ECO:0000256" key="5">
    <source>
        <dbReference type="ARBA" id="ARBA00023004"/>
    </source>
</evidence>
<gene>
    <name evidence="10" type="ORF">JGI23_00010</name>
</gene>
<dbReference type="InterPro" id="IPR036909">
    <property type="entry name" value="Cyt_c-like_dom_sf"/>
</dbReference>
<dbReference type="Pfam" id="PF00034">
    <property type="entry name" value="Cytochrom_C"/>
    <property type="match status" value="4"/>
</dbReference>